<evidence type="ECO:0000313" key="1">
    <source>
        <dbReference type="EMBL" id="MQY45403.1"/>
    </source>
</evidence>
<keyword evidence="2" id="KW-1185">Reference proteome</keyword>
<protein>
    <submittedName>
        <fullName evidence="1">Uncharacterized protein</fullName>
    </submittedName>
</protein>
<dbReference type="AlphaFoldDB" id="A0A6A8A3D9"/>
<reference evidence="1 2" key="1">
    <citation type="submission" date="2019-11" db="EMBL/GenBank/DDBJ databases">
        <title>Genome analysis of Rhizobacterium cereale a novel genus and species isolated from maize roots in North Spain.</title>
        <authorList>
            <person name="Menendez E."/>
            <person name="Flores-Felix J.D."/>
            <person name="Ramirez-Bahena M.-H."/>
            <person name="Igual J.M."/>
            <person name="Garcia-Fraile P."/>
            <person name="Peix A."/>
            <person name="Velazquez E."/>
        </authorList>
    </citation>
    <scope>NUCLEOTIDE SEQUENCE [LARGE SCALE GENOMIC DNA]</scope>
    <source>
        <strain evidence="1 2">RZME27</strain>
    </source>
</reference>
<name>A0A6A8A3D9_9HYPH</name>
<comment type="caution">
    <text evidence="1">The sequence shown here is derived from an EMBL/GenBank/DDBJ whole genome shotgun (WGS) entry which is preliminary data.</text>
</comment>
<gene>
    <name evidence="1" type="ORF">GAO09_04900</name>
</gene>
<organism evidence="1 2">
    <name type="scientific">Endobacterium cereale</name>
    <dbReference type="NCBI Taxonomy" id="2663029"/>
    <lineage>
        <taxon>Bacteria</taxon>
        <taxon>Pseudomonadati</taxon>
        <taxon>Pseudomonadota</taxon>
        <taxon>Alphaproteobacteria</taxon>
        <taxon>Hyphomicrobiales</taxon>
        <taxon>Rhizobiaceae</taxon>
        <taxon>Endobacterium</taxon>
    </lineage>
</organism>
<evidence type="ECO:0000313" key="2">
    <source>
        <dbReference type="Proteomes" id="UP000435138"/>
    </source>
</evidence>
<dbReference type="RefSeq" id="WP_153352935.1">
    <property type="nucleotide sequence ID" value="NZ_WIXI01000031.1"/>
</dbReference>
<dbReference type="EMBL" id="WIXI01000031">
    <property type="protein sequence ID" value="MQY45403.1"/>
    <property type="molecule type" value="Genomic_DNA"/>
</dbReference>
<sequence>MTPARAIVLQSPVPNSDRIQALVDICLLDDVALIAISGRDAFKLEAEVDWLIIGDGTTPERIICTSTHTDDDDQDALGDALCLARSFSGGMVTSIASWLSGTR</sequence>
<dbReference type="Proteomes" id="UP000435138">
    <property type="component" value="Unassembled WGS sequence"/>
</dbReference>
<proteinExistence type="predicted"/>
<accession>A0A6A8A3D9</accession>